<evidence type="ECO:0000313" key="1">
    <source>
        <dbReference type="EMBL" id="QDV72116.1"/>
    </source>
</evidence>
<organism evidence="1 2">
    <name type="scientific">Botrimarina mediterranea</name>
    <dbReference type="NCBI Taxonomy" id="2528022"/>
    <lineage>
        <taxon>Bacteria</taxon>
        <taxon>Pseudomonadati</taxon>
        <taxon>Planctomycetota</taxon>
        <taxon>Planctomycetia</taxon>
        <taxon>Pirellulales</taxon>
        <taxon>Lacipirellulaceae</taxon>
        <taxon>Botrimarina</taxon>
    </lineage>
</organism>
<keyword evidence="2" id="KW-1185">Reference proteome</keyword>
<gene>
    <name evidence="1" type="ORF">Spa11_02870</name>
</gene>
<sequence length="187" mass="20525">MRPITKTYADPLDLVWLHAAKQMGMRVERSAEVNASWSGNGVLTIGTAETLDPDDSLAQMILHEACHALVEGPESLAKLDWGLLNNPDKKAHEHACLRLQAAFADLAGMRAFFASTTMFRPYYDALPDVPLADGDDPAIAMAQTAWRRAFEGAWGKVIADALGQTAHIAQAVRRVAPENSLWQYDPR</sequence>
<accession>A0A518K2T0</accession>
<dbReference type="AlphaFoldDB" id="A0A518K2T0"/>
<dbReference type="RefSeq" id="WP_145105804.1">
    <property type="nucleotide sequence ID" value="NZ_CP036349.1"/>
</dbReference>
<dbReference type="KEGG" id="bmei:Spa11_02870"/>
<name>A0A518K2T0_9BACT</name>
<protein>
    <submittedName>
        <fullName evidence="1">Uncharacterized protein</fullName>
    </submittedName>
</protein>
<dbReference type="EMBL" id="CP036349">
    <property type="protein sequence ID" value="QDV72116.1"/>
    <property type="molecule type" value="Genomic_DNA"/>
</dbReference>
<dbReference type="Proteomes" id="UP000316426">
    <property type="component" value="Chromosome"/>
</dbReference>
<reference evidence="1 2" key="1">
    <citation type="submission" date="2019-02" db="EMBL/GenBank/DDBJ databases">
        <title>Deep-cultivation of Planctomycetes and their phenomic and genomic characterization uncovers novel biology.</title>
        <authorList>
            <person name="Wiegand S."/>
            <person name="Jogler M."/>
            <person name="Boedeker C."/>
            <person name="Pinto D."/>
            <person name="Vollmers J."/>
            <person name="Rivas-Marin E."/>
            <person name="Kohn T."/>
            <person name="Peeters S.H."/>
            <person name="Heuer A."/>
            <person name="Rast P."/>
            <person name="Oberbeckmann S."/>
            <person name="Bunk B."/>
            <person name="Jeske O."/>
            <person name="Meyerdierks A."/>
            <person name="Storesund J.E."/>
            <person name="Kallscheuer N."/>
            <person name="Luecker S."/>
            <person name="Lage O.M."/>
            <person name="Pohl T."/>
            <person name="Merkel B.J."/>
            <person name="Hornburger P."/>
            <person name="Mueller R.-W."/>
            <person name="Bruemmer F."/>
            <person name="Labrenz M."/>
            <person name="Spormann A.M."/>
            <person name="Op den Camp H."/>
            <person name="Overmann J."/>
            <person name="Amann R."/>
            <person name="Jetten M.S.M."/>
            <person name="Mascher T."/>
            <person name="Medema M.H."/>
            <person name="Devos D.P."/>
            <person name="Kaster A.-K."/>
            <person name="Ovreas L."/>
            <person name="Rohde M."/>
            <person name="Galperin M.Y."/>
            <person name="Jogler C."/>
        </authorList>
    </citation>
    <scope>NUCLEOTIDE SEQUENCE [LARGE SCALE GENOMIC DNA]</scope>
    <source>
        <strain evidence="1 2">Spa11</strain>
    </source>
</reference>
<proteinExistence type="predicted"/>
<evidence type="ECO:0000313" key="2">
    <source>
        <dbReference type="Proteomes" id="UP000316426"/>
    </source>
</evidence>